<accession>A0ACB9K158</accession>
<reference evidence="2" key="1">
    <citation type="journal article" date="2022" name="Mol. Ecol. Resour.">
        <title>The genomes of chicory, endive, great burdock and yacon provide insights into Asteraceae palaeo-polyploidization history and plant inulin production.</title>
        <authorList>
            <person name="Fan W."/>
            <person name="Wang S."/>
            <person name="Wang H."/>
            <person name="Wang A."/>
            <person name="Jiang F."/>
            <person name="Liu H."/>
            <person name="Zhao H."/>
            <person name="Xu D."/>
            <person name="Zhang Y."/>
        </authorList>
    </citation>
    <scope>NUCLEOTIDE SEQUENCE [LARGE SCALE GENOMIC DNA]</scope>
    <source>
        <strain evidence="2">cv. Yunnan</strain>
    </source>
</reference>
<comment type="caution">
    <text evidence="1">The sequence shown here is derived from an EMBL/GenBank/DDBJ whole genome shotgun (WGS) entry which is preliminary data.</text>
</comment>
<gene>
    <name evidence="1" type="ORF">L1987_00031</name>
</gene>
<keyword evidence="2" id="KW-1185">Reference proteome</keyword>
<organism evidence="1 2">
    <name type="scientific">Smallanthus sonchifolius</name>
    <dbReference type="NCBI Taxonomy" id="185202"/>
    <lineage>
        <taxon>Eukaryota</taxon>
        <taxon>Viridiplantae</taxon>
        <taxon>Streptophyta</taxon>
        <taxon>Embryophyta</taxon>
        <taxon>Tracheophyta</taxon>
        <taxon>Spermatophyta</taxon>
        <taxon>Magnoliopsida</taxon>
        <taxon>eudicotyledons</taxon>
        <taxon>Gunneridae</taxon>
        <taxon>Pentapetalae</taxon>
        <taxon>asterids</taxon>
        <taxon>campanulids</taxon>
        <taxon>Asterales</taxon>
        <taxon>Asteraceae</taxon>
        <taxon>Asteroideae</taxon>
        <taxon>Heliantheae alliance</taxon>
        <taxon>Millerieae</taxon>
        <taxon>Smallanthus</taxon>
    </lineage>
</organism>
<evidence type="ECO:0000313" key="1">
    <source>
        <dbReference type="EMBL" id="KAI3825992.1"/>
    </source>
</evidence>
<dbReference type="Proteomes" id="UP001056120">
    <property type="component" value="Linkage Group LG01"/>
</dbReference>
<sequence length="218" mass="25123">MFPHQHLQELDASAYEEFIGHSDYMSLSRRFRSSYDIASIDLKVFEHQGVGSEEDDKDDFFDVSSPVILDEMFTHRGEWKLRSSFKDRQLHVRSSSIFSLISYSSHTKGAKYVVFGMGRFRRSYDIASIDLKVFEHQGVGSEEDDKDDFFDVSSPVILDEMFTHRGEWKLRSSFKDKQLHVRSSSIFSLISYSSHTKGAKYVVFGMGRVDPQNDDSPA</sequence>
<protein>
    <submittedName>
        <fullName evidence="1">Uncharacterized protein</fullName>
    </submittedName>
</protein>
<name>A0ACB9K158_9ASTR</name>
<dbReference type="EMBL" id="CM042018">
    <property type="protein sequence ID" value="KAI3825992.1"/>
    <property type="molecule type" value="Genomic_DNA"/>
</dbReference>
<reference evidence="1 2" key="2">
    <citation type="journal article" date="2022" name="Mol. Ecol. Resour.">
        <title>The genomes of chicory, endive, great burdock and yacon provide insights into Asteraceae paleo-polyploidization history and plant inulin production.</title>
        <authorList>
            <person name="Fan W."/>
            <person name="Wang S."/>
            <person name="Wang H."/>
            <person name="Wang A."/>
            <person name="Jiang F."/>
            <person name="Liu H."/>
            <person name="Zhao H."/>
            <person name="Xu D."/>
            <person name="Zhang Y."/>
        </authorList>
    </citation>
    <scope>NUCLEOTIDE SEQUENCE [LARGE SCALE GENOMIC DNA]</scope>
    <source>
        <strain evidence="2">cv. Yunnan</strain>
        <tissue evidence="1">Leaves</tissue>
    </source>
</reference>
<proteinExistence type="predicted"/>
<evidence type="ECO:0000313" key="2">
    <source>
        <dbReference type="Proteomes" id="UP001056120"/>
    </source>
</evidence>